<evidence type="ECO:0000313" key="5">
    <source>
        <dbReference type="EMBL" id="PRX54748.1"/>
    </source>
</evidence>
<keyword evidence="3" id="KW-0472">Membrane</keyword>
<dbReference type="AlphaFoldDB" id="A0A2T0MB66"/>
<dbReference type="PANTHER" id="PTHR12304">
    <property type="entry name" value="INOSINE-URIDINE PREFERRING NUCLEOSIDE HYDROLASE"/>
    <property type="match status" value="1"/>
</dbReference>
<dbReference type="InterPro" id="IPR036452">
    <property type="entry name" value="Ribo_hydro-like"/>
</dbReference>
<gene>
    <name evidence="5" type="ORF">CLV81_3152</name>
</gene>
<accession>A0A2T0MB66</accession>
<evidence type="ECO:0000256" key="3">
    <source>
        <dbReference type="SAM" id="Phobius"/>
    </source>
</evidence>
<dbReference type="SUPFAM" id="SSF53590">
    <property type="entry name" value="Nucleoside hydrolase"/>
    <property type="match status" value="1"/>
</dbReference>
<keyword evidence="3" id="KW-1133">Transmembrane helix</keyword>
<dbReference type="InterPro" id="IPR023186">
    <property type="entry name" value="IUNH"/>
</dbReference>
<feature type="domain" description="Inosine/uridine-preferring nucleoside hydrolase" evidence="4">
    <location>
        <begin position="31"/>
        <end position="266"/>
    </location>
</feature>
<name>A0A2T0MB66_9FLAO</name>
<keyword evidence="3" id="KW-0812">Transmembrane</keyword>
<evidence type="ECO:0000256" key="2">
    <source>
        <dbReference type="ARBA" id="ARBA00023295"/>
    </source>
</evidence>
<keyword evidence="1 5" id="KW-0378">Hydrolase</keyword>
<dbReference type="Gene3D" id="3.90.245.10">
    <property type="entry name" value="Ribonucleoside hydrolase-like"/>
    <property type="match status" value="1"/>
</dbReference>
<dbReference type="GO" id="GO:0006152">
    <property type="term" value="P:purine nucleoside catabolic process"/>
    <property type="evidence" value="ECO:0007669"/>
    <property type="project" value="TreeGrafter"/>
</dbReference>
<proteinExistence type="predicted"/>
<dbReference type="GO" id="GO:0008477">
    <property type="term" value="F:purine nucleosidase activity"/>
    <property type="evidence" value="ECO:0007669"/>
    <property type="project" value="TreeGrafter"/>
</dbReference>
<reference evidence="5 6" key="1">
    <citation type="submission" date="2018-03" db="EMBL/GenBank/DDBJ databases">
        <title>Genomic Encyclopedia of Archaeal and Bacterial Type Strains, Phase II (KMG-II): from individual species to whole genera.</title>
        <authorList>
            <person name="Goeker M."/>
        </authorList>
    </citation>
    <scope>NUCLEOTIDE SEQUENCE [LARGE SCALE GENOMIC DNA]</scope>
    <source>
        <strain evidence="5 6">DSM 25027</strain>
    </source>
</reference>
<dbReference type="EMBL" id="PVYX01000002">
    <property type="protein sequence ID" value="PRX54748.1"/>
    <property type="molecule type" value="Genomic_DNA"/>
</dbReference>
<evidence type="ECO:0000313" key="6">
    <source>
        <dbReference type="Proteomes" id="UP000237640"/>
    </source>
</evidence>
<feature type="transmembrane region" description="Helical" evidence="3">
    <location>
        <begin position="7"/>
        <end position="24"/>
    </location>
</feature>
<dbReference type="Proteomes" id="UP000237640">
    <property type="component" value="Unassembled WGS sequence"/>
</dbReference>
<protein>
    <submittedName>
        <fullName evidence="5">Inosine-uridine nucleoside N-ribohydrolase</fullName>
    </submittedName>
</protein>
<organism evidence="5 6">
    <name type="scientific">Flagellimonas meridianipacifica</name>
    <dbReference type="NCBI Taxonomy" id="1080225"/>
    <lineage>
        <taxon>Bacteria</taxon>
        <taxon>Pseudomonadati</taxon>
        <taxon>Bacteroidota</taxon>
        <taxon>Flavobacteriia</taxon>
        <taxon>Flavobacteriales</taxon>
        <taxon>Flavobacteriaceae</taxon>
        <taxon>Flagellimonas</taxon>
    </lineage>
</organism>
<dbReference type="RefSeq" id="WP_106146118.1">
    <property type="nucleotide sequence ID" value="NZ_PVYX01000002.1"/>
</dbReference>
<dbReference type="InterPro" id="IPR001910">
    <property type="entry name" value="Inosine/uridine_hydrolase_dom"/>
</dbReference>
<dbReference type="PANTHER" id="PTHR12304:SF4">
    <property type="entry name" value="URIDINE NUCLEOSIDASE"/>
    <property type="match status" value="1"/>
</dbReference>
<comment type="caution">
    <text evidence="5">The sequence shown here is derived from an EMBL/GenBank/DDBJ whole genome shotgun (WGS) entry which is preliminary data.</text>
</comment>
<keyword evidence="6" id="KW-1185">Reference proteome</keyword>
<dbReference type="OrthoDB" id="2530052at2"/>
<keyword evidence="2" id="KW-0326">Glycosidase</keyword>
<sequence>MLKSQKLIIGLIITCFSFSGYGLYGQEKIKVIVDADTGNEVDDLFALARIIMEPSIEITALNAAHWQTSLWAIPNTMENSHRLNQQLLGEMDAKVKTVRGANARMYDWGDRAQHSAAAYEIISQAEKAEQLNILALGALTNVASAVYIRPEIAKKITVYWLGTTMDFDTGVLKRNDFNPLMDPFALDMLLDSDIELVIMPINIAVNMEIMYDDLEKAIGSLDLGSFLLERWDNHLDGSRKSRILWDLALVSAFIEPELARTIKVKTSRDSGNREINFYDSIDAKAIYQDFFKTLLAFSKE</sequence>
<dbReference type="Pfam" id="PF01156">
    <property type="entry name" value="IU_nuc_hydro"/>
    <property type="match status" value="1"/>
</dbReference>
<dbReference type="GO" id="GO:0005829">
    <property type="term" value="C:cytosol"/>
    <property type="evidence" value="ECO:0007669"/>
    <property type="project" value="TreeGrafter"/>
</dbReference>
<evidence type="ECO:0000259" key="4">
    <source>
        <dbReference type="Pfam" id="PF01156"/>
    </source>
</evidence>
<evidence type="ECO:0000256" key="1">
    <source>
        <dbReference type="ARBA" id="ARBA00022801"/>
    </source>
</evidence>